<evidence type="ECO:0000313" key="4">
    <source>
        <dbReference type="Proteomes" id="UP000024376"/>
    </source>
</evidence>
<dbReference type="PROSITE" id="PS00028">
    <property type="entry name" value="ZINC_FINGER_C2H2_1"/>
    <property type="match status" value="1"/>
</dbReference>
<evidence type="ECO:0000313" key="3">
    <source>
        <dbReference type="EMBL" id="ETR96759.1"/>
    </source>
</evidence>
<feature type="domain" description="C2H2-type" evidence="2">
    <location>
        <begin position="228"/>
        <end position="250"/>
    </location>
</feature>
<proteinExistence type="predicted"/>
<feature type="compositionally biased region" description="Basic residues" evidence="1">
    <location>
        <begin position="173"/>
        <end position="186"/>
    </location>
</feature>
<evidence type="ECO:0000256" key="1">
    <source>
        <dbReference type="SAM" id="MobiDB-lite"/>
    </source>
</evidence>
<dbReference type="Gene3D" id="3.30.160.60">
    <property type="entry name" value="Classic Zinc Finger"/>
    <property type="match status" value="1"/>
</dbReference>
<gene>
    <name evidence="3" type="ORF">M419DRAFT_93382</name>
</gene>
<dbReference type="KEGG" id="trr:M419DRAFT_93382"/>
<dbReference type="EMBL" id="KI911189">
    <property type="protein sequence ID" value="ETR96759.1"/>
    <property type="molecule type" value="Genomic_DNA"/>
</dbReference>
<reference evidence="4" key="1">
    <citation type="journal article" date="2013" name="Ind. Biotechnol.">
        <title>Comparative genomics analysis of Trichoderma reesei strains.</title>
        <authorList>
            <person name="Koike H."/>
            <person name="Aerts A."/>
            <person name="LaButti K."/>
            <person name="Grigoriev I.V."/>
            <person name="Baker S.E."/>
        </authorList>
    </citation>
    <scope>NUCLEOTIDE SEQUENCE [LARGE SCALE GENOMIC DNA]</scope>
    <source>
        <strain evidence="4">ATCC 56765 / BCRC 32924 / NRRL 11460 / Rut C-30</strain>
    </source>
</reference>
<dbReference type="Proteomes" id="UP000024376">
    <property type="component" value="Unassembled WGS sequence"/>
</dbReference>
<organism evidence="3 4">
    <name type="scientific">Hypocrea jecorina (strain ATCC 56765 / BCRC 32924 / NRRL 11460 / Rut C-30)</name>
    <name type="common">Trichoderma reesei</name>
    <dbReference type="NCBI Taxonomy" id="1344414"/>
    <lineage>
        <taxon>Eukaryota</taxon>
        <taxon>Fungi</taxon>
        <taxon>Dikarya</taxon>
        <taxon>Ascomycota</taxon>
        <taxon>Pezizomycotina</taxon>
        <taxon>Sordariomycetes</taxon>
        <taxon>Hypocreomycetidae</taxon>
        <taxon>Hypocreales</taxon>
        <taxon>Hypocreaceae</taxon>
        <taxon>Trichoderma</taxon>
    </lineage>
</organism>
<accession>A0A024RUC0</accession>
<dbReference type="InterPro" id="IPR013087">
    <property type="entry name" value="Znf_C2H2_type"/>
</dbReference>
<dbReference type="AlphaFoldDB" id="A0A024RUC0"/>
<protein>
    <recommendedName>
        <fullName evidence="2">C2H2-type domain-containing protein</fullName>
    </recommendedName>
</protein>
<evidence type="ECO:0000259" key="2">
    <source>
        <dbReference type="PROSITE" id="PS00028"/>
    </source>
</evidence>
<name>A0A024RUC0_HYPJR</name>
<sequence length="260" mass="28491">MDPDGSPPFKAAASNPMLGYEAEEWQLPREDTTGAMLETLPISQIAYDAQDFSQGSTIDPSLLLSHTGTTETPPGVGEMSAEMDFVMGMDINVGPSPYQARASNDLNAEEDHTDAFYSTSPYSSSMSDSSEFSCENDFSGGVLAEPPATGTSAEPLPSSGVGMDSAPSASGSPRHRHRGKHTKPLKCPKEPEGCTYRAQFNKEIEKHIWSRHVKWAEETNRTPIRKQCRLCEAILERPDNVKRHMDEVHHKIKRKRGPGG</sequence>
<dbReference type="OrthoDB" id="3437960at2759"/>
<dbReference type="HOGENOM" id="CLU_1069826_0_0_1"/>
<feature type="region of interest" description="Disordered" evidence="1">
    <location>
        <begin position="128"/>
        <end position="190"/>
    </location>
</feature>